<evidence type="ECO:0000313" key="2">
    <source>
        <dbReference type="EMBL" id="CAF1029174.1"/>
    </source>
</evidence>
<comment type="caution">
    <text evidence="4">The sequence shown here is derived from an EMBL/GenBank/DDBJ whole genome shotgun (WGS) entry which is preliminary data.</text>
</comment>
<feature type="signal peptide" evidence="1">
    <location>
        <begin position="1"/>
        <end position="27"/>
    </location>
</feature>
<dbReference type="EMBL" id="CAJNOI010000087">
    <property type="protein sequence ID" value="CAF1033530.1"/>
    <property type="molecule type" value="Genomic_DNA"/>
</dbReference>
<evidence type="ECO:0000313" key="4">
    <source>
        <dbReference type="EMBL" id="CAF1389813.1"/>
    </source>
</evidence>
<accession>A0A815K262</accession>
<dbReference type="Proteomes" id="UP000663877">
    <property type="component" value="Unassembled WGS sequence"/>
</dbReference>
<evidence type="ECO:0008006" key="6">
    <source>
        <dbReference type="Google" id="ProtNLM"/>
    </source>
</evidence>
<keyword evidence="1" id="KW-0732">Signal</keyword>
<dbReference type="OrthoDB" id="6514670at2759"/>
<evidence type="ECO:0000313" key="3">
    <source>
        <dbReference type="EMBL" id="CAF1033530.1"/>
    </source>
</evidence>
<protein>
    <recommendedName>
        <fullName evidence="6">Secreted protein</fullName>
    </recommendedName>
</protein>
<sequence length="90" mass="9819">MRASPLVCSIRLLLACLALLGFFLCYAQRNGLSVSIVCMVDPDADNVTLSKDISSVTVPRNIPPSCHKHTASQVLLWPKQTRGVILGSFY</sequence>
<name>A0A815K262_9BILA</name>
<dbReference type="AlphaFoldDB" id="A0A815K262"/>
<reference evidence="4" key="1">
    <citation type="submission" date="2021-02" db="EMBL/GenBank/DDBJ databases">
        <authorList>
            <person name="Nowell W R."/>
        </authorList>
    </citation>
    <scope>NUCLEOTIDE SEQUENCE</scope>
</reference>
<dbReference type="EMBL" id="CAJNOM010000092">
    <property type="protein sequence ID" value="CAF1029174.1"/>
    <property type="molecule type" value="Genomic_DNA"/>
</dbReference>
<organism evidence="4 5">
    <name type="scientific">Adineta steineri</name>
    <dbReference type="NCBI Taxonomy" id="433720"/>
    <lineage>
        <taxon>Eukaryota</taxon>
        <taxon>Metazoa</taxon>
        <taxon>Spiralia</taxon>
        <taxon>Gnathifera</taxon>
        <taxon>Rotifera</taxon>
        <taxon>Eurotatoria</taxon>
        <taxon>Bdelloidea</taxon>
        <taxon>Adinetida</taxon>
        <taxon>Adinetidae</taxon>
        <taxon>Adineta</taxon>
    </lineage>
</organism>
<feature type="chain" id="PRO_5036411849" description="Secreted protein" evidence="1">
    <location>
        <begin position="28"/>
        <end position="90"/>
    </location>
</feature>
<evidence type="ECO:0000313" key="5">
    <source>
        <dbReference type="Proteomes" id="UP000663832"/>
    </source>
</evidence>
<keyword evidence="5" id="KW-1185">Reference proteome</keyword>
<proteinExistence type="predicted"/>
<evidence type="ECO:0000256" key="1">
    <source>
        <dbReference type="SAM" id="SignalP"/>
    </source>
</evidence>
<dbReference type="EMBL" id="CAJNOM010000359">
    <property type="protein sequence ID" value="CAF1389813.1"/>
    <property type="molecule type" value="Genomic_DNA"/>
</dbReference>
<gene>
    <name evidence="3" type="ORF">BJG266_LOCUS17666</name>
    <name evidence="2" type="ORF">QVE165_LOCUS16440</name>
    <name evidence="4" type="ORF">QVE165_LOCUS36144</name>
</gene>
<dbReference type="Proteomes" id="UP000663832">
    <property type="component" value="Unassembled WGS sequence"/>
</dbReference>